<evidence type="ECO:0000256" key="5">
    <source>
        <dbReference type="ARBA" id="ARBA00023136"/>
    </source>
</evidence>
<evidence type="ECO:0000259" key="9">
    <source>
        <dbReference type="Pfam" id="PF10708"/>
    </source>
</evidence>
<dbReference type="Pfam" id="PF10708">
    <property type="entry name" value="DUF2510"/>
    <property type="match status" value="1"/>
</dbReference>
<dbReference type="Pfam" id="PF06271">
    <property type="entry name" value="RDD"/>
    <property type="match status" value="1"/>
</dbReference>
<organism evidence="10 11">
    <name type="scientific">Streptomyces yaizuensis</name>
    <dbReference type="NCBI Taxonomy" id="2989713"/>
    <lineage>
        <taxon>Bacteria</taxon>
        <taxon>Bacillati</taxon>
        <taxon>Actinomycetota</taxon>
        <taxon>Actinomycetes</taxon>
        <taxon>Kitasatosporales</taxon>
        <taxon>Streptomycetaceae</taxon>
        <taxon>Streptomyces</taxon>
    </lineage>
</organism>
<evidence type="ECO:0000256" key="3">
    <source>
        <dbReference type="ARBA" id="ARBA00022692"/>
    </source>
</evidence>
<keyword evidence="2" id="KW-1003">Cell membrane</keyword>
<proteinExistence type="predicted"/>
<dbReference type="Proteomes" id="UP001291653">
    <property type="component" value="Unassembled WGS sequence"/>
</dbReference>
<feature type="domain" description="DUF2510" evidence="9">
    <location>
        <begin position="15"/>
        <end position="46"/>
    </location>
</feature>
<feature type="transmembrane region" description="Helical" evidence="7">
    <location>
        <begin position="453"/>
        <end position="477"/>
    </location>
</feature>
<comment type="subcellular location">
    <subcellularLocation>
        <location evidence="1">Cell membrane</location>
        <topology evidence="1">Multi-pass membrane protein</topology>
    </subcellularLocation>
</comment>
<protein>
    <submittedName>
        <fullName evidence="10">RDD family protein</fullName>
    </submittedName>
</protein>
<keyword evidence="3 7" id="KW-0812">Transmembrane</keyword>
<sequence length="563" mass="58886">MSAPTPAGDGESPSPGYYPDPSIPHYIRYWNGAAWVPGSSRPAPRAGEAMPPLPGRTARQPAARDRGARAGALTESAPGTGGGPGRLEETGPVFLDEEPSGRSARPEPATAWRADASRQSGFGGERDRRVSWHGGTGPGAEPVRLTDPRTAEPRAMDPRTADARTADARTADARGTDSRTGAPRTADVQGAHRAAAPPTDPRLPLQAGEQPLPARPAPATAPVDGPRAEGTLPIRPVRARSGAEPPTDSTLTIRALRRARAQRAEREHAEREHAELQRTGAGGPPGTANAAPAVARSEPPRDADPRAAAHAAEPPPGAPPFTAVPPLVPAPARTVVPPGAPVPPRPRTPSPPAAEAVGDAVVSWSQQVHRLARGAEPEQPPTVPEQTPRRAARERAEARPAGLGRRLTARLLDTVVLGGLVGTVAVPVALRTLAHVDGKIEAARRSGHTVTVWLLDATTVAHLAVVVCALLLIGVVYEALPTARWGRTLGKQLCGITVLDIGTHEPPSFGAALRRWLVCALLGLLTGGAVLDALRALVDRPWRQSWHDRAAHTFVGARRAASR</sequence>
<gene>
    <name evidence="10" type="ORF">SYYSPA8_04290</name>
</gene>
<feature type="domain" description="RDD" evidence="8">
    <location>
        <begin position="401"/>
        <end position="551"/>
    </location>
</feature>
<evidence type="ECO:0000313" key="10">
    <source>
        <dbReference type="EMBL" id="GLF93477.1"/>
    </source>
</evidence>
<dbReference type="PANTHER" id="PTHR36115:SF4">
    <property type="entry name" value="MEMBRANE PROTEIN"/>
    <property type="match status" value="1"/>
</dbReference>
<accession>A0ABQ5NSY1</accession>
<feature type="compositionally biased region" description="Basic and acidic residues" evidence="6">
    <location>
        <begin position="387"/>
        <end position="398"/>
    </location>
</feature>
<feature type="compositionally biased region" description="Pro residues" evidence="6">
    <location>
        <begin position="313"/>
        <end position="329"/>
    </location>
</feature>
<dbReference type="InterPro" id="IPR010432">
    <property type="entry name" value="RDD"/>
</dbReference>
<dbReference type="PANTHER" id="PTHR36115">
    <property type="entry name" value="PROLINE-RICH ANTIGEN HOMOLOG-RELATED"/>
    <property type="match status" value="1"/>
</dbReference>
<dbReference type="InterPro" id="IPR018929">
    <property type="entry name" value="DUF2510"/>
</dbReference>
<feature type="region of interest" description="Disordered" evidence="6">
    <location>
        <begin position="371"/>
        <end position="400"/>
    </location>
</feature>
<feature type="compositionally biased region" description="Basic and acidic residues" evidence="6">
    <location>
        <begin position="144"/>
        <end position="177"/>
    </location>
</feature>
<evidence type="ECO:0000256" key="7">
    <source>
        <dbReference type="SAM" id="Phobius"/>
    </source>
</evidence>
<dbReference type="EMBL" id="BSBI01000002">
    <property type="protein sequence ID" value="GLF93477.1"/>
    <property type="molecule type" value="Genomic_DNA"/>
</dbReference>
<evidence type="ECO:0000313" key="11">
    <source>
        <dbReference type="Proteomes" id="UP001291653"/>
    </source>
</evidence>
<feature type="compositionally biased region" description="Pro residues" evidence="6">
    <location>
        <begin position="338"/>
        <end position="352"/>
    </location>
</feature>
<evidence type="ECO:0000259" key="8">
    <source>
        <dbReference type="Pfam" id="PF06271"/>
    </source>
</evidence>
<feature type="transmembrane region" description="Helical" evidence="7">
    <location>
        <begin position="415"/>
        <end position="433"/>
    </location>
</feature>
<comment type="caution">
    <text evidence="10">The sequence shown here is derived from an EMBL/GenBank/DDBJ whole genome shotgun (WGS) entry which is preliminary data.</text>
</comment>
<feature type="compositionally biased region" description="Basic and acidic residues" evidence="6">
    <location>
        <begin position="298"/>
        <end position="307"/>
    </location>
</feature>
<feature type="transmembrane region" description="Helical" evidence="7">
    <location>
        <begin position="515"/>
        <end position="534"/>
    </location>
</feature>
<evidence type="ECO:0000256" key="1">
    <source>
        <dbReference type="ARBA" id="ARBA00004651"/>
    </source>
</evidence>
<feature type="compositionally biased region" description="Basic and acidic residues" evidence="6">
    <location>
        <begin position="262"/>
        <end position="276"/>
    </location>
</feature>
<feature type="region of interest" description="Disordered" evidence="6">
    <location>
        <begin position="1"/>
        <end position="22"/>
    </location>
</feature>
<name>A0ABQ5NSY1_9ACTN</name>
<feature type="region of interest" description="Disordered" evidence="6">
    <location>
        <begin position="37"/>
        <end position="356"/>
    </location>
</feature>
<dbReference type="InterPro" id="IPR051791">
    <property type="entry name" value="Pra-immunoreactive"/>
</dbReference>
<keyword evidence="5 7" id="KW-0472">Membrane</keyword>
<keyword evidence="4 7" id="KW-1133">Transmembrane helix</keyword>
<evidence type="ECO:0000256" key="6">
    <source>
        <dbReference type="SAM" id="MobiDB-lite"/>
    </source>
</evidence>
<reference evidence="10 11" key="1">
    <citation type="submission" date="2022-10" db="EMBL/GenBank/DDBJ databases">
        <title>Draft genome sequence of Streptomyces sp. YSPA8.</title>
        <authorList>
            <person name="Moriuchi R."/>
            <person name="Dohra H."/>
            <person name="Yamamura H."/>
            <person name="Kodani S."/>
        </authorList>
    </citation>
    <scope>NUCLEOTIDE SEQUENCE [LARGE SCALE GENOMIC DNA]</scope>
    <source>
        <strain evidence="10 11">YSPA8</strain>
    </source>
</reference>
<feature type="compositionally biased region" description="Low complexity" evidence="6">
    <location>
        <begin position="286"/>
        <end position="297"/>
    </location>
</feature>
<keyword evidence="11" id="KW-1185">Reference proteome</keyword>
<evidence type="ECO:0000256" key="4">
    <source>
        <dbReference type="ARBA" id="ARBA00022989"/>
    </source>
</evidence>
<dbReference type="RefSeq" id="WP_323445594.1">
    <property type="nucleotide sequence ID" value="NZ_BSBI01000002.1"/>
</dbReference>
<evidence type="ECO:0000256" key="2">
    <source>
        <dbReference type="ARBA" id="ARBA00022475"/>
    </source>
</evidence>